<dbReference type="EMBL" id="PEZY01000012">
    <property type="protein sequence ID" value="PIS06013.1"/>
    <property type="molecule type" value="Genomic_DNA"/>
</dbReference>
<organism evidence="1 2">
    <name type="scientific">Candidatus Buchananbacteria bacterium CG10_big_fil_rev_8_21_14_0_10_33_19</name>
    <dbReference type="NCBI Taxonomy" id="1974525"/>
    <lineage>
        <taxon>Bacteria</taxon>
        <taxon>Candidatus Buchananiibacteriota</taxon>
    </lineage>
</organism>
<sequence length="717" mass="75591">MVVAILAIFGLGQSVEAVDTVAPTITQITSDSPDGYYIAGDEITIRVNFSEPVYTVGTSTIVLTSGLLTRCYFSIDQSSASSTASCIYTVSNGDSSNDLDLRYLTGDIYDETGNAMTSFVPAVYMSSLKNIIVDTSNPNATITTTVINDYYDAGDIIPINVKFSESVYAGGEITINLNASSTASCAFQIATSSPSTTGSCNYIVGANDDASNLSVSSITGNIYDLAGNTFGYINSNLANGIHINTDSPRLIVATSTASDGRYKIGDIVPIHLTFSESVYSSSDITINLNASATGSCAFQIATSSPLTTGSCNYVVGANDSTADLSVSSITGSIYSVASTNILLNYKIRDENIDDNSDIIIDGVLPLISTVRLTDPAADSSYGVGSAIFTVTFSEAVSLVATSTISFDIGSCNLAITSAPATTASCEYSIINGYNSDRLYISGITGDIYDQAGNHQTTLSADDVYFGSRYIVIDTVAPTSTLSNTPAAETTDNSFSITVAGTDVLNYKYRLDGGAVSGATAIATPITLTTLSISSHTLEVIGQDLAGNWQDIGTNPTTATWNIIVASAGGGGGGGGSAPAPQVLGVKIYSYASGRVIKTADSDAVYHITDDGKRHLYPNSVTYWTWHTGTWADQNLETISQEDFDALEEGEHITVKPDSKLIRFYNSPRIYIVSDGAVINYATSDVLLELYGNNWESEVIKIQNGFENDYSRGEPLTL</sequence>
<evidence type="ECO:0000313" key="2">
    <source>
        <dbReference type="Proteomes" id="UP000229056"/>
    </source>
</evidence>
<reference evidence="2" key="1">
    <citation type="submission" date="2017-09" db="EMBL/GenBank/DDBJ databases">
        <title>Depth-based differentiation of microbial function through sediment-hosted aquifers and enrichment of novel symbionts in the deep terrestrial subsurface.</title>
        <authorList>
            <person name="Probst A.J."/>
            <person name="Ladd B."/>
            <person name="Jarett J.K."/>
            <person name="Geller-Mcgrath D.E."/>
            <person name="Sieber C.M.K."/>
            <person name="Emerson J.B."/>
            <person name="Anantharaman K."/>
            <person name="Thomas B.C."/>
            <person name="Malmstrom R."/>
            <person name="Stieglmeier M."/>
            <person name="Klingl A."/>
            <person name="Woyke T."/>
            <person name="Ryan C.M."/>
            <person name="Banfield J.F."/>
        </authorList>
    </citation>
    <scope>NUCLEOTIDE SEQUENCE [LARGE SCALE GENOMIC DNA]</scope>
</reference>
<evidence type="ECO:0008006" key="3">
    <source>
        <dbReference type="Google" id="ProtNLM"/>
    </source>
</evidence>
<dbReference type="AlphaFoldDB" id="A0A2H0W3S4"/>
<evidence type="ECO:0000313" key="1">
    <source>
        <dbReference type="EMBL" id="PIS06013.1"/>
    </source>
</evidence>
<comment type="caution">
    <text evidence="1">The sequence shown here is derived from an EMBL/GenBank/DDBJ whole genome shotgun (WGS) entry which is preliminary data.</text>
</comment>
<gene>
    <name evidence="1" type="ORF">COT80_04585</name>
</gene>
<proteinExistence type="predicted"/>
<accession>A0A2H0W3S4</accession>
<protein>
    <recommendedName>
        <fullName evidence="3">SbsA Ig-like domain-containing protein</fullName>
    </recommendedName>
</protein>
<dbReference type="Proteomes" id="UP000229056">
    <property type="component" value="Unassembled WGS sequence"/>
</dbReference>
<name>A0A2H0W3S4_9BACT</name>